<reference evidence="10 11" key="1">
    <citation type="submission" date="2019-06" db="EMBL/GenBank/DDBJ databases">
        <title>A chromosomal-level reference genome of Carpinus fangiana (Coryloideae, Betulaceae).</title>
        <authorList>
            <person name="Yang X."/>
            <person name="Wang Z."/>
            <person name="Zhang L."/>
            <person name="Hao G."/>
            <person name="Liu J."/>
            <person name="Yang Y."/>
        </authorList>
    </citation>
    <scope>NUCLEOTIDE SEQUENCE [LARGE SCALE GENOMIC DNA]</scope>
    <source>
        <strain evidence="10">Cfa_2016G</strain>
        <tissue evidence="10">Leaf</tissue>
    </source>
</reference>
<dbReference type="InterPro" id="IPR012763">
    <property type="entry name" value="DNA_pol_III_sug/sutau_N"/>
</dbReference>
<feature type="compositionally biased region" description="Basic and acidic residues" evidence="8">
    <location>
        <begin position="90"/>
        <end position="100"/>
    </location>
</feature>
<evidence type="ECO:0000256" key="8">
    <source>
        <dbReference type="SAM" id="MobiDB-lite"/>
    </source>
</evidence>
<feature type="domain" description="AAA+ ATPase" evidence="9">
    <location>
        <begin position="486"/>
        <end position="648"/>
    </location>
</feature>
<dbReference type="GO" id="GO:0003677">
    <property type="term" value="F:DNA binding"/>
    <property type="evidence" value="ECO:0007669"/>
    <property type="project" value="InterPro"/>
</dbReference>
<dbReference type="InterPro" id="IPR027417">
    <property type="entry name" value="P-loop_NTPase"/>
</dbReference>
<dbReference type="Gene3D" id="3.40.50.300">
    <property type="entry name" value="P-loop containing nucleotide triphosphate hydrolases"/>
    <property type="match status" value="1"/>
</dbReference>
<feature type="coiled-coil region" evidence="7">
    <location>
        <begin position="762"/>
        <end position="792"/>
    </location>
</feature>
<dbReference type="PANTHER" id="PTHR11669">
    <property type="entry name" value="REPLICATION FACTOR C / DNA POLYMERASE III GAMMA-TAU SUBUNIT"/>
    <property type="match status" value="1"/>
</dbReference>
<organism evidence="10 11">
    <name type="scientific">Carpinus fangiana</name>
    <dbReference type="NCBI Taxonomy" id="176857"/>
    <lineage>
        <taxon>Eukaryota</taxon>
        <taxon>Viridiplantae</taxon>
        <taxon>Streptophyta</taxon>
        <taxon>Embryophyta</taxon>
        <taxon>Tracheophyta</taxon>
        <taxon>Spermatophyta</taxon>
        <taxon>Magnoliopsida</taxon>
        <taxon>eudicotyledons</taxon>
        <taxon>Gunneridae</taxon>
        <taxon>Pentapetalae</taxon>
        <taxon>rosids</taxon>
        <taxon>fabids</taxon>
        <taxon>Fagales</taxon>
        <taxon>Betulaceae</taxon>
        <taxon>Carpinus</taxon>
    </lineage>
</organism>
<evidence type="ECO:0000256" key="3">
    <source>
        <dbReference type="ARBA" id="ARBA00022741"/>
    </source>
</evidence>
<dbReference type="EMBL" id="CM017322">
    <property type="protein sequence ID" value="KAE8007860.1"/>
    <property type="molecule type" value="Genomic_DNA"/>
</dbReference>
<dbReference type="GO" id="GO:0046872">
    <property type="term" value="F:metal ion binding"/>
    <property type="evidence" value="ECO:0007669"/>
    <property type="project" value="UniProtKB-KW"/>
</dbReference>
<accession>A0A5N6QNJ9</accession>
<protein>
    <recommendedName>
        <fullName evidence="9">AAA+ ATPase domain-containing protein</fullName>
    </recommendedName>
</protein>
<dbReference type="SMART" id="SM00382">
    <property type="entry name" value="AAA"/>
    <property type="match status" value="1"/>
</dbReference>
<dbReference type="AlphaFoldDB" id="A0A5N6QNJ9"/>
<evidence type="ECO:0000256" key="4">
    <source>
        <dbReference type="ARBA" id="ARBA00022833"/>
    </source>
</evidence>
<dbReference type="GO" id="GO:0003689">
    <property type="term" value="F:DNA clamp loader activity"/>
    <property type="evidence" value="ECO:0007669"/>
    <property type="project" value="TreeGrafter"/>
</dbReference>
<dbReference type="Gene3D" id="1.10.8.60">
    <property type="match status" value="1"/>
</dbReference>
<dbReference type="InterPro" id="IPR022754">
    <property type="entry name" value="DNA_pol_III_gamma-3"/>
</dbReference>
<evidence type="ECO:0000256" key="1">
    <source>
        <dbReference type="ARBA" id="ARBA00006360"/>
    </source>
</evidence>
<dbReference type="Pfam" id="PF13177">
    <property type="entry name" value="DNA_pol3_delta2"/>
    <property type="match status" value="1"/>
</dbReference>
<dbReference type="FunFam" id="1.10.8.60:FF:000013">
    <property type="entry name" value="DNA polymerase III subunit gamma/tau"/>
    <property type="match status" value="1"/>
</dbReference>
<feature type="compositionally biased region" description="Low complexity" evidence="8">
    <location>
        <begin position="109"/>
        <end position="124"/>
    </location>
</feature>
<feature type="compositionally biased region" description="Polar residues" evidence="8">
    <location>
        <begin position="32"/>
        <end position="46"/>
    </location>
</feature>
<dbReference type="PANTHER" id="PTHR11669:SF63">
    <property type="entry name" value="PROTEIN STICHEL"/>
    <property type="match status" value="1"/>
</dbReference>
<feature type="region of interest" description="Disordered" evidence="8">
    <location>
        <begin position="200"/>
        <end position="224"/>
    </location>
</feature>
<dbReference type="InterPro" id="IPR045085">
    <property type="entry name" value="HLD_clamp_pol_III_gamma_tau"/>
</dbReference>
<dbReference type="InterPro" id="IPR003593">
    <property type="entry name" value="AAA+_ATPase"/>
</dbReference>
<dbReference type="GO" id="GO:0006281">
    <property type="term" value="P:DNA repair"/>
    <property type="evidence" value="ECO:0007669"/>
    <property type="project" value="TreeGrafter"/>
</dbReference>
<evidence type="ECO:0000256" key="2">
    <source>
        <dbReference type="ARBA" id="ARBA00022723"/>
    </source>
</evidence>
<dbReference type="CDD" id="cd18137">
    <property type="entry name" value="HLD_clamp_pol_III_gamma_tau"/>
    <property type="match status" value="1"/>
</dbReference>
<proteinExistence type="inferred from homology"/>
<keyword evidence="4" id="KW-0862">Zinc</keyword>
<keyword evidence="2" id="KW-0479">Metal-binding</keyword>
<evidence type="ECO:0000313" key="10">
    <source>
        <dbReference type="EMBL" id="KAE8007860.1"/>
    </source>
</evidence>
<sequence>MSEMRAGDPSKLHLKKELTQIRKAARVLRDPGTSSSWKSPLNSSRSVAPAAAAAASTWKNLLQSDQFQNNNGKEKEKRVFLYNWKSQKSSSEKSAAKAKNEDDDDDGNDGSSSSSSVLGGSVDDSLSDARNGGDSKSDSRSSIFRCRDANPVSSANIKKKKKKKGKKSNAYLDVLSKYQHKHAIVGRNLVNSERLLQGHPSMALSRDDSVEQSDDTEEYSNSEEFRQISGASPLLLKLKHKKNWSHSSANFLRKSSLREDSSYSYSTPALSTSSYNRYRNREPSTVGSWDGTTTSINDGDDEVDDHLDLPGRQGCGIPCYWSKRTPKHRGVCRSCYSPSLSDTIRRKGSIILCGSQAMYPRRRRSSAASNKLSIASRSAQGVLPLLGDGRGGSSIGTGRSDDELSTNFGELDLEALSRLDGRRWSSSCRSQEGLEIVALNGEVEEEGTPDNITSFSQKYKPMFFGELIGQNIVVQSLVNAVIRGRIAPVYLFQGPRGTGKTSTARIFASALNCLAPDETKPCGYCRECTDFISGKSRDLLEVDGSNKKGIDRVRYLLKKLSAGSSSTFSRYKVFVIDECHLLPSKTWLAFLKFLEEPPQRVVFILITTDLDNVPRTVQSRCQKYLFNKIKDNDIVARLRNISANENLDVELDALDLIALNADGSLRDAETMLEQLSLLGKRITTSLVNELVGVVSDEKLLELLELAMSSDTAETVKRARELMDSGVDPLVLMSQLASLIMDIIAGTYNIVDAKCGDSFLGGRSLTEAELERLKHALRLLSEAEKQLRVSSERSTWFTATLLQLGSMPSPDFTQSGSSRRQSCKTTEDGPSSASREVAACRQKPDAQYMPRKPTSPASLHKAISANPNHLGELLSRVDVFSSNSKHSQSQSVDGGALAASCDDVMVGNMMFKCINSEKLDDVWAHCIERCHSMTLRQLLDAHGKLVSISEVEGFLVAFIAFGDADIKSRAERFLSSITNAMEMVLRCSVEVRTILLPDSEASINGVNLVELPEGLKKAETAIAIDREKQAVHKNTINGFSNCSPLLDETYRSTSGSSDLMADGNVQTSGKREKKQEIPMQRIESIIREQRLETAWLQTAEKGTPGSLSRLKPEKNQVLPQDGIYCQDQMESMNTTVYSSQHWEDELNHELKVLKINNGSVLQKDQNGRRLDRLPMSPSFLHDKSLVGNSNKDNRGYESGSGTGGCSGLFCWNNTKPHNRERVKGTTVRTRKGGRFSLFGDCTRPKKTESRPRS</sequence>
<dbReference type="InterPro" id="IPR054506">
    <property type="entry name" value="DnaA_N-like_STI"/>
</dbReference>
<dbReference type="Pfam" id="PF22608">
    <property type="entry name" value="DNAX_ATPase_lid"/>
    <property type="match status" value="1"/>
</dbReference>
<dbReference type="NCBIfam" id="TIGR02397">
    <property type="entry name" value="dnaX_nterm"/>
    <property type="match status" value="1"/>
</dbReference>
<dbReference type="InterPro" id="IPR008921">
    <property type="entry name" value="DNA_pol3_clamp-load_cplx_C"/>
</dbReference>
<keyword evidence="6 7" id="KW-0175">Coiled coil</keyword>
<dbReference type="CDD" id="cd00009">
    <property type="entry name" value="AAA"/>
    <property type="match status" value="1"/>
</dbReference>
<gene>
    <name evidence="10" type="ORF">FH972_004422</name>
</gene>
<name>A0A5N6QNJ9_9ROSI</name>
<feature type="compositionally biased region" description="Polar residues" evidence="8">
    <location>
        <begin position="810"/>
        <end position="833"/>
    </location>
</feature>
<evidence type="ECO:0000313" key="11">
    <source>
        <dbReference type="Proteomes" id="UP000327013"/>
    </source>
</evidence>
<dbReference type="FunFam" id="3.40.50.300:FF:000014">
    <property type="entry name" value="DNA polymerase III subunit gamma/tau"/>
    <property type="match status" value="1"/>
</dbReference>
<evidence type="ECO:0000256" key="7">
    <source>
        <dbReference type="SAM" id="Coils"/>
    </source>
</evidence>
<feature type="region of interest" description="Disordered" evidence="8">
    <location>
        <begin position="1180"/>
        <end position="1199"/>
    </location>
</feature>
<feature type="compositionally biased region" description="Basic residues" evidence="8">
    <location>
        <begin position="157"/>
        <end position="167"/>
    </location>
</feature>
<feature type="region of interest" description="Disordered" evidence="8">
    <location>
        <begin position="90"/>
        <end position="168"/>
    </location>
</feature>
<dbReference type="Pfam" id="PF12169">
    <property type="entry name" value="DNA_pol3_gamma3"/>
    <property type="match status" value="1"/>
</dbReference>
<dbReference type="OrthoDB" id="1911163at2759"/>
<dbReference type="GO" id="GO:0003887">
    <property type="term" value="F:DNA-directed DNA polymerase activity"/>
    <property type="evidence" value="ECO:0007669"/>
    <property type="project" value="InterPro"/>
</dbReference>
<evidence type="ECO:0000259" key="9">
    <source>
        <dbReference type="SMART" id="SM00382"/>
    </source>
</evidence>
<comment type="similarity">
    <text evidence="1">Belongs to the DnaX/STICHEL family.</text>
</comment>
<feature type="region of interest" description="Disordered" evidence="8">
    <location>
        <begin position="23"/>
        <end position="57"/>
    </location>
</feature>
<keyword evidence="5" id="KW-0067">ATP-binding</keyword>
<dbReference type="GO" id="GO:0005663">
    <property type="term" value="C:DNA replication factor C complex"/>
    <property type="evidence" value="ECO:0007669"/>
    <property type="project" value="TreeGrafter"/>
</dbReference>
<dbReference type="InterPro" id="IPR050238">
    <property type="entry name" value="DNA_Rep/Repair_Clamp_Loader"/>
</dbReference>
<dbReference type="Proteomes" id="UP000327013">
    <property type="component" value="Chromosome 2"/>
</dbReference>
<dbReference type="GO" id="GO:0005524">
    <property type="term" value="F:ATP binding"/>
    <property type="evidence" value="ECO:0007669"/>
    <property type="project" value="UniProtKB-KW"/>
</dbReference>
<feature type="region of interest" description="Disordered" evidence="8">
    <location>
        <begin position="807"/>
        <end position="835"/>
    </location>
</feature>
<feature type="region of interest" description="Disordered" evidence="8">
    <location>
        <begin position="1052"/>
        <end position="1074"/>
    </location>
</feature>
<dbReference type="Pfam" id="PF23007">
    <property type="entry name" value="DnaA_N-like_STI"/>
    <property type="match status" value="1"/>
</dbReference>
<keyword evidence="11" id="KW-1185">Reference proteome</keyword>
<evidence type="ECO:0000256" key="5">
    <source>
        <dbReference type="ARBA" id="ARBA00022840"/>
    </source>
</evidence>
<feature type="compositionally biased region" description="Acidic residues" evidence="8">
    <location>
        <begin position="210"/>
        <end position="221"/>
    </location>
</feature>
<dbReference type="SUPFAM" id="SSF48019">
    <property type="entry name" value="post-AAA+ oligomerization domain-like"/>
    <property type="match status" value="1"/>
</dbReference>
<keyword evidence="3" id="KW-0547">Nucleotide-binding</keyword>
<dbReference type="GO" id="GO:0006261">
    <property type="term" value="P:DNA-templated DNA replication"/>
    <property type="evidence" value="ECO:0007669"/>
    <property type="project" value="TreeGrafter"/>
</dbReference>
<dbReference type="GO" id="GO:0009360">
    <property type="term" value="C:DNA polymerase III complex"/>
    <property type="evidence" value="ECO:0007669"/>
    <property type="project" value="InterPro"/>
</dbReference>
<evidence type="ECO:0000256" key="6">
    <source>
        <dbReference type="ARBA" id="ARBA00023054"/>
    </source>
</evidence>
<dbReference type="SUPFAM" id="SSF52540">
    <property type="entry name" value="P-loop containing nucleoside triphosphate hydrolases"/>
    <property type="match status" value="1"/>
</dbReference>